<protein>
    <recommendedName>
        <fullName evidence="4">Glycoside hydrolase family 23 protein</fullName>
    </recommendedName>
</protein>
<dbReference type="EMBL" id="ML977517">
    <property type="protein sequence ID" value="KAF2125116.1"/>
    <property type="molecule type" value="Genomic_DNA"/>
</dbReference>
<dbReference type="OrthoDB" id="1193027at2759"/>
<keyword evidence="1" id="KW-0732">Signal</keyword>
<dbReference type="AlphaFoldDB" id="A0A6A6A0Q6"/>
<name>A0A6A6A0Q6_9PLEO</name>
<evidence type="ECO:0000313" key="2">
    <source>
        <dbReference type="EMBL" id="KAF2125116.1"/>
    </source>
</evidence>
<keyword evidence="3" id="KW-1185">Reference proteome</keyword>
<accession>A0A6A6A0Q6</accession>
<dbReference type="RefSeq" id="XP_033519508.1">
    <property type="nucleotide sequence ID" value="XM_033664360.1"/>
</dbReference>
<gene>
    <name evidence="2" type="ORF">P153DRAFT_300971</name>
</gene>
<evidence type="ECO:0000313" key="3">
    <source>
        <dbReference type="Proteomes" id="UP000799771"/>
    </source>
</evidence>
<dbReference type="GeneID" id="54404792"/>
<sequence length="272" mass="28346">MICTTFAFAVISIFTLASTAPLPIRPRSPAAQNTYITYRGDGSPAAGWPTRTQWLTFEEAWTASLPTIQNSCTALASGPNNDASETAAIKSSIAHEAASSLIPAEFILAILMQESSGCVRAPTTLWQHANPGLMQTAMGRASCNVDGEPVVPCPEETIARMIHEGTSTSSGLGTTLESCVKDAGAGVGTQDDGVWYRAARIYNGGHVEGGDLGVGPTPCYASDVANRLVRPFAQSGCEAAGLLVRSDGDEAPEDGGVELAPFDARVQRTIGV</sequence>
<evidence type="ECO:0000256" key="1">
    <source>
        <dbReference type="SAM" id="SignalP"/>
    </source>
</evidence>
<proteinExistence type="predicted"/>
<dbReference type="Proteomes" id="UP000799771">
    <property type="component" value="Unassembled WGS sequence"/>
</dbReference>
<reference evidence="2" key="1">
    <citation type="journal article" date="2020" name="Stud. Mycol.">
        <title>101 Dothideomycetes genomes: a test case for predicting lifestyles and emergence of pathogens.</title>
        <authorList>
            <person name="Haridas S."/>
            <person name="Albert R."/>
            <person name="Binder M."/>
            <person name="Bloem J."/>
            <person name="Labutti K."/>
            <person name="Salamov A."/>
            <person name="Andreopoulos B."/>
            <person name="Baker S."/>
            <person name="Barry K."/>
            <person name="Bills G."/>
            <person name="Bluhm B."/>
            <person name="Cannon C."/>
            <person name="Castanera R."/>
            <person name="Culley D."/>
            <person name="Daum C."/>
            <person name="Ezra D."/>
            <person name="Gonzalez J."/>
            <person name="Henrissat B."/>
            <person name="Kuo A."/>
            <person name="Liang C."/>
            <person name="Lipzen A."/>
            <person name="Lutzoni F."/>
            <person name="Magnuson J."/>
            <person name="Mondo S."/>
            <person name="Nolan M."/>
            <person name="Ohm R."/>
            <person name="Pangilinan J."/>
            <person name="Park H.-J."/>
            <person name="Ramirez L."/>
            <person name="Alfaro M."/>
            <person name="Sun H."/>
            <person name="Tritt A."/>
            <person name="Yoshinaga Y."/>
            <person name="Zwiers L.-H."/>
            <person name="Turgeon B."/>
            <person name="Goodwin S."/>
            <person name="Spatafora J."/>
            <person name="Crous P."/>
            <person name="Grigoriev I."/>
        </authorList>
    </citation>
    <scope>NUCLEOTIDE SEQUENCE</scope>
    <source>
        <strain evidence="2">CBS 119687</strain>
    </source>
</reference>
<feature type="signal peptide" evidence="1">
    <location>
        <begin position="1"/>
        <end position="19"/>
    </location>
</feature>
<organism evidence="2 3">
    <name type="scientific">Dothidotthia symphoricarpi CBS 119687</name>
    <dbReference type="NCBI Taxonomy" id="1392245"/>
    <lineage>
        <taxon>Eukaryota</taxon>
        <taxon>Fungi</taxon>
        <taxon>Dikarya</taxon>
        <taxon>Ascomycota</taxon>
        <taxon>Pezizomycotina</taxon>
        <taxon>Dothideomycetes</taxon>
        <taxon>Pleosporomycetidae</taxon>
        <taxon>Pleosporales</taxon>
        <taxon>Dothidotthiaceae</taxon>
        <taxon>Dothidotthia</taxon>
    </lineage>
</organism>
<evidence type="ECO:0008006" key="4">
    <source>
        <dbReference type="Google" id="ProtNLM"/>
    </source>
</evidence>
<feature type="chain" id="PRO_5025524880" description="Glycoside hydrolase family 23 protein" evidence="1">
    <location>
        <begin position="20"/>
        <end position="272"/>
    </location>
</feature>